<name>A0ABR2Q7G5_9ROSI</name>
<organism evidence="1 2">
    <name type="scientific">Hibiscus sabdariffa</name>
    <name type="common">roselle</name>
    <dbReference type="NCBI Taxonomy" id="183260"/>
    <lineage>
        <taxon>Eukaryota</taxon>
        <taxon>Viridiplantae</taxon>
        <taxon>Streptophyta</taxon>
        <taxon>Embryophyta</taxon>
        <taxon>Tracheophyta</taxon>
        <taxon>Spermatophyta</taxon>
        <taxon>Magnoliopsida</taxon>
        <taxon>eudicotyledons</taxon>
        <taxon>Gunneridae</taxon>
        <taxon>Pentapetalae</taxon>
        <taxon>rosids</taxon>
        <taxon>malvids</taxon>
        <taxon>Malvales</taxon>
        <taxon>Malvaceae</taxon>
        <taxon>Malvoideae</taxon>
        <taxon>Hibiscus</taxon>
    </lineage>
</organism>
<dbReference type="EMBL" id="JBBPBN010000044">
    <property type="protein sequence ID" value="KAK8996597.1"/>
    <property type="molecule type" value="Genomic_DNA"/>
</dbReference>
<proteinExistence type="predicted"/>
<sequence length="167" mass="17979">MLRSKVRVNGTLRLVPKTLPLIAVQRQAAASRSARPLMRAQHGCTGGEPTVTFTKPSTLAHTPSLRVSMGHLPADGVGEGVGFGFGLGQEQGQEPQALTTEKKRMLSAKKRASDADVFEAISLETLGASCLKYKVKRWYNFEDGEFGVKGGGFIVFQEGNLVVFNVS</sequence>
<reference evidence="1 2" key="1">
    <citation type="journal article" date="2024" name="G3 (Bethesda)">
        <title>Genome assembly of Hibiscus sabdariffa L. provides insights into metabolisms of medicinal natural products.</title>
        <authorList>
            <person name="Kim T."/>
        </authorList>
    </citation>
    <scope>NUCLEOTIDE SEQUENCE [LARGE SCALE GENOMIC DNA]</scope>
    <source>
        <strain evidence="1">TK-2024</strain>
        <tissue evidence="1">Old leaves</tissue>
    </source>
</reference>
<keyword evidence="2" id="KW-1185">Reference proteome</keyword>
<dbReference type="Proteomes" id="UP001396334">
    <property type="component" value="Unassembled WGS sequence"/>
</dbReference>
<accession>A0ABR2Q7G5</accession>
<protein>
    <submittedName>
        <fullName evidence="1">Uncharacterized protein</fullName>
    </submittedName>
</protein>
<evidence type="ECO:0000313" key="2">
    <source>
        <dbReference type="Proteomes" id="UP001396334"/>
    </source>
</evidence>
<comment type="caution">
    <text evidence="1">The sequence shown here is derived from an EMBL/GenBank/DDBJ whole genome shotgun (WGS) entry which is preliminary data.</text>
</comment>
<gene>
    <name evidence="1" type="ORF">V6N11_081864</name>
</gene>
<evidence type="ECO:0000313" key="1">
    <source>
        <dbReference type="EMBL" id="KAK8996597.1"/>
    </source>
</evidence>